<gene>
    <name evidence="1" type="ORF">JIN82_12310</name>
</gene>
<dbReference type="EMBL" id="JAENIM010000041">
    <property type="protein sequence ID" value="MBK1791935.1"/>
    <property type="molecule type" value="Genomic_DNA"/>
</dbReference>
<comment type="caution">
    <text evidence="1">The sequence shown here is derived from an EMBL/GenBank/DDBJ whole genome shotgun (WGS) entry which is preliminary data.</text>
</comment>
<name>A0A8J7SMA0_9BACT</name>
<protein>
    <submittedName>
        <fullName evidence="1">Uncharacterized protein</fullName>
    </submittedName>
</protein>
<sequence length="84" mass="9287">MLCPIFGQQRGAVINLPNLTLNLEERTDIAASPVFNLTIFDYPESEVRKICDTLDGKREVGIHGPIYTFTSPDGGLVCVGVRRH</sequence>
<organism evidence="1 2">
    <name type="scientific">Persicirhabdus sediminis</name>
    <dbReference type="NCBI Taxonomy" id="454144"/>
    <lineage>
        <taxon>Bacteria</taxon>
        <taxon>Pseudomonadati</taxon>
        <taxon>Verrucomicrobiota</taxon>
        <taxon>Verrucomicrobiia</taxon>
        <taxon>Verrucomicrobiales</taxon>
        <taxon>Verrucomicrobiaceae</taxon>
        <taxon>Persicirhabdus</taxon>
    </lineage>
</organism>
<dbReference type="AlphaFoldDB" id="A0A8J7SMA0"/>
<dbReference type="Proteomes" id="UP000624703">
    <property type="component" value="Unassembled WGS sequence"/>
</dbReference>
<reference evidence="1" key="1">
    <citation type="submission" date="2021-01" db="EMBL/GenBank/DDBJ databases">
        <title>Modified the classification status of verrucomicrobia.</title>
        <authorList>
            <person name="Feng X."/>
        </authorList>
    </citation>
    <scope>NUCLEOTIDE SEQUENCE</scope>
    <source>
        <strain evidence="1">_KCTC 22039</strain>
    </source>
</reference>
<proteinExistence type="predicted"/>
<accession>A0A8J7SMA0</accession>
<evidence type="ECO:0000313" key="1">
    <source>
        <dbReference type="EMBL" id="MBK1791935.1"/>
    </source>
</evidence>
<evidence type="ECO:0000313" key="2">
    <source>
        <dbReference type="Proteomes" id="UP000624703"/>
    </source>
</evidence>
<keyword evidence="2" id="KW-1185">Reference proteome</keyword>